<gene>
    <name evidence="2" type="ORF">HXK00_09245</name>
</gene>
<comment type="caution">
    <text evidence="2">The sequence shown here is derived from an EMBL/GenBank/DDBJ whole genome shotgun (WGS) entry which is preliminary data.</text>
</comment>
<name>A0A929MU42_ABIDE</name>
<keyword evidence="1" id="KW-1133">Transmembrane helix</keyword>
<protein>
    <submittedName>
        <fullName evidence="2">Folate family ECF transporter S component</fullName>
    </submittedName>
</protein>
<dbReference type="Pfam" id="PF12822">
    <property type="entry name" value="ECF_trnsprt"/>
    <property type="match status" value="1"/>
</dbReference>
<accession>A0A929MU42</accession>
<dbReference type="InterPro" id="IPR024529">
    <property type="entry name" value="ECF_trnsprt_substrate-spec"/>
</dbReference>
<dbReference type="NCBIfam" id="TIGR04518">
    <property type="entry name" value="ECF_S_folT_fam"/>
    <property type="match status" value="1"/>
</dbReference>
<evidence type="ECO:0000313" key="3">
    <source>
        <dbReference type="Proteomes" id="UP000757900"/>
    </source>
</evidence>
<dbReference type="RefSeq" id="WP_315018452.1">
    <property type="nucleotide sequence ID" value="NZ_CAUPYR010000001.1"/>
</dbReference>
<proteinExistence type="predicted"/>
<dbReference type="EMBL" id="JABZFV010000407">
    <property type="protein sequence ID" value="MBF0935806.1"/>
    <property type="molecule type" value="Genomic_DNA"/>
</dbReference>
<feature type="transmembrane region" description="Helical" evidence="1">
    <location>
        <begin position="112"/>
        <end position="131"/>
    </location>
</feature>
<sequence length="187" mass="20366">MENQVYRRKGAVTTLQLTTLAILLAIRFALDYLPEIDLGVTKMGFGFVGAALTGAIAGPIPAMILGAAHDILKFALGGAKGVYFPGYTLTAIVGGLIYGLGLHRQTKTPLRIFLTVLAVTLICNLGLNTLWTMMVQKKAIMAILPVRFNKNMASLVVNSVALYYLFNNEPIKRLIGQIQFPSLLRKK</sequence>
<evidence type="ECO:0000313" key="2">
    <source>
        <dbReference type="EMBL" id="MBF0935806.1"/>
    </source>
</evidence>
<feature type="transmembrane region" description="Helical" evidence="1">
    <location>
        <begin position="45"/>
        <end position="69"/>
    </location>
</feature>
<keyword evidence="1" id="KW-0812">Transmembrane</keyword>
<evidence type="ECO:0000256" key="1">
    <source>
        <dbReference type="SAM" id="Phobius"/>
    </source>
</evidence>
<feature type="transmembrane region" description="Helical" evidence="1">
    <location>
        <begin position="81"/>
        <end position="100"/>
    </location>
</feature>
<dbReference type="Proteomes" id="UP000757900">
    <property type="component" value="Unassembled WGS sequence"/>
</dbReference>
<organism evidence="2 3">
    <name type="scientific">Abiotrophia defectiva</name>
    <name type="common">Streptococcus defectivus</name>
    <dbReference type="NCBI Taxonomy" id="46125"/>
    <lineage>
        <taxon>Bacteria</taxon>
        <taxon>Bacillati</taxon>
        <taxon>Bacillota</taxon>
        <taxon>Bacilli</taxon>
        <taxon>Lactobacillales</taxon>
        <taxon>Aerococcaceae</taxon>
        <taxon>Abiotrophia</taxon>
    </lineage>
</organism>
<dbReference type="Gene3D" id="1.10.1760.20">
    <property type="match status" value="1"/>
</dbReference>
<keyword evidence="1" id="KW-0472">Membrane</keyword>
<reference evidence="2" key="1">
    <citation type="submission" date="2020-04" db="EMBL/GenBank/DDBJ databases">
        <title>Deep metagenomics examines the oral microbiome during advanced dental caries in children, revealing novel taxa and co-occurrences with host molecules.</title>
        <authorList>
            <person name="Baker J.L."/>
            <person name="Morton J.T."/>
            <person name="Dinis M."/>
            <person name="Alvarez R."/>
            <person name="Tran N.C."/>
            <person name="Knight R."/>
            <person name="Edlund A."/>
        </authorList>
    </citation>
    <scope>NUCLEOTIDE SEQUENCE</scope>
    <source>
        <strain evidence="2">JCVI_23_bin.16</strain>
    </source>
</reference>
<dbReference type="AlphaFoldDB" id="A0A929MU42"/>
<dbReference type="GO" id="GO:0022857">
    <property type="term" value="F:transmembrane transporter activity"/>
    <property type="evidence" value="ECO:0007669"/>
    <property type="project" value="InterPro"/>
</dbReference>
<dbReference type="InterPro" id="IPR030949">
    <property type="entry name" value="ECF_S_folate_fam"/>
</dbReference>